<organism evidence="2 3">
    <name type="scientific">Adineta steineri</name>
    <dbReference type="NCBI Taxonomy" id="433720"/>
    <lineage>
        <taxon>Eukaryota</taxon>
        <taxon>Metazoa</taxon>
        <taxon>Spiralia</taxon>
        <taxon>Gnathifera</taxon>
        <taxon>Rotifera</taxon>
        <taxon>Eurotatoria</taxon>
        <taxon>Bdelloidea</taxon>
        <taxon>Adinetida</taxon>
        <taxon>Adinetidae</taxon>
        <taxon>Adineta</taxon>
    </lineage>
</organism>
<dbReference type="Proteomes" id="UP000663844">
    <property type="component" value="Unassembled WGS sequence"/>
</dbReference>
<dbReference type="AlphaFoldDB" id="A0A819PCG3"/>
<reference evidence="2" key="1">
    <citation type="submission" date="2021-02" db="EMBL/GenBank/DDBJ databases">
        <authorList>
            <person name="Nowell W R."/>
        </authorList>
    </citation>
    <scope>NUCLEOTIDE SEQUENCE</scope>
</reference>
<feature type="chain" id="PRO_5032707349" evidence="1">
    <location>
        <begin position="28"/>
        <end position="95"/>
    </location>
</feature>
<feature type="signal peptide" evidence="1">
    <location>
        <begin position="1"/>
        <end position="27"/>
    </location>
</feature>
<comment type="caution">
    <text evidence="2">The sequence shown here is derived from an EMBL/GenBank/DDBJ whole genome shotgun (WGS) entry which is preliminary data.</text>
</comment>
<evidence type="ECO:0000313" key="2">
    <source>
        <dbReference type="EMBL" id="CAF4010574.1"/>
    </source>
</evidence>
<evidence type="ECO:0000313" key="3">
    <source>
        <dbReference type="Proteomes" id="UP000663844"/>
    </source>
</evidence>
<name>A0A819PCG3_9BILA</name>
<protein>
    <submittedName>
        <fullName evidence="2">Uncharacterized protein</fullName>
    </submittedName>
</protein>
<evidence type="ECO:0000256" key="1">
    <source>
        <dbReference type="SAM" id="SignalP"/>
    </source>
</evidence>
<accession>A0A819PCG3</accession>
<dbReference type="EMBL" id="CAJOAZ010003484">
    <property type="protein sequence ID" value="CAF4010574.1"/>
    <property type="molecule type" value="Genomic_DNA"/>
</dbReference>
<sequence length="95" mass="10197">MIKGETKLMVLAVVLMMIVYHVDVVNSQMWVCQSGFTNCNNGYCCAAATPICGGVGKCCPSAYPTYYNDKCYNLSAKSTDAKSEVVAVAAVRHST</sequence>
<gene>
    <name evidence="2" type="ORF">OXD698_LOCUS30077</name>
</gene>
<keyword evidence="1" id="KW-0732">Signal</keyword>
<proteinExistence type="predicted"/>